<dbReference type="GO" id="GO:0016020">
    <property type="term" value="C:membrane"/>
    <property type="evidence" value="ECO:0007669"/>
    <property type="project" value="InterPro"/>
</dbReference>
<name>A0A7Z0CKC7_9MICO</name>
<organism evidence="2 3">
    <name type="scientific">Demequina lutea</name>
    <dbReference type="NCBI Taxonomy" id="431489"/>
    <lineage>
        <taxon>Bacteria</taxon>
        <taxon>Bacillati</taxon>
        <taxon>Actinomycetota</taxon>
        <taxon>Actinomycetes</taxon>
        <taxon>Micrococcales</taxon>
        <taxon>Demequinaceae</taxon>
        <taxon>Demequina</taxon>
    </lineage>
</organism>
<evidence type="ECO:0000256" key="1">
    <source>
        <dbReference type="SAM" id="Phobius"/>
    </source>
</evidence>
<feature type="transmembrane region" description="Helical" evidence="1">
    <location>
        <begin position="7"/>
        <end position="32"/>
    </location>
</feature>
<keyword evidence="1" id="KW-0472">Membrane</keyword>
<reference evidence="2 3" key="1">
    <citation type="submission" date="2020-07" db="EMBL/GenBank/DDBJ databases">
        <title>Sequencing the genomes of 1000 actinobacteria strains.</title>
        <authorList>
            <person name="Klenk H.-P."/>
        </authorList>
    </citation>
    <scope>NUCLEOTIDE SEQUENCE [LARGE SCALE GENOMIC DNA]</scope>
    <source>
        <strain evidence="2 3">DSM 19970</strain>
    </source>
</reference>
<dbReference type="AlphaFoldDB" id="A0A7Z0CKC7"/>
<keyword evidence="1" id="KW-0812">Transmembrane</keyword>
<keyword evidence="1" id="KW-1133">Transmembrane helix</keyword>
<feature type="transmembrane region" description="Helical" evidence="1">
    <location>
        <begin position="62"/>
        <end position="87"/>
    </location>
</feature>
<keyword evidence="3" id="KW-1185">Reference proteome</keyword>
<gene>
    <name evidence="2" type="ORF">BKA03_001877</name>
</gene>
<dbReference type="InterPro" id="IPR003425">
    <property type="entry name" value="CCB3/YggT"/>
</dbReference>
<proteinExistence type="predicted"/>
<comment type="caution">
    <text evidence="2">The sequence shown here is derived from an EMBL/GenBank/DDBJ whole genome shotgun (WGS) entry which is preliminary data.</text>
</comment>
<accession>A0A7Z0CKC7</accession>
<dbReference type="RefSeq" id="WP_238579476.1">
    <property type="nucleotide sequence ID" value="NZ_BBRC01000017.1"/>
</dbReference>
<dbReference type="EMBL" id="JACBZO010000001">
    <property type="protein sequence ID" value="NYI41758.1"/>
    <property type="molecule type" value="Genomic_DNA"/>
</dbReference>
<protein>
    <submittedName>
        <fullName evidence="2">YggT family protein</fullName>
    </submittedName>
</protein>
<dbReference type="Proteomes" id="UP000547973">
    <property type="component" value="Unassembled WGS sequence"/>
</dbReference>
<sequence>MPFAIDLALFVLWIVWIMLIARIVLSFVLSFAHDWRPAGVPALLVESVYTVTDPLIKPLRRVIPPISIGAIRLDVAFLIVFIAVMALQQLLTALKTQIG</sequence>
<evidence type="ECO:0000313" key="3">
    <source>
        <dbReference type="Proteomes" id="UP000547973"/>
    </source>
</evidence>
<dbReference type="Pfam" id="PF02325">
    <property type="entry name" value="CCB3_YggT"/>
    <property type="match status" value="1"/>
</dbReference>
<evidence type="ECO:0000313" key="2">
    <source>
        <dbReference type="EMBL" id="NYI41758.1"/>
    </source>
</evidence>